<organism evidence="1 2">
    <name type="scientific">Pleurodeles waltl</name>
    <name type="common">Iberian ribbed newt</name>
    <dbReference type="NCBI Taxonomy" id="8319"/>
    <lineage>
        <taxon>Eukaryota</taxon>
        <taxon>Metazoa</taxon>
        <taxon>Chordata</taxon>
        <taxon>Craniata</taxon>
        <taxon>Vertebrata</taxon>
        <taxon>Euteleostomi</taxon>
        <taxon>Amphibia</taxon>
        <taxon>Batrachia</taxon>
        <taxon>Caudata</taxon>
        <taxon>Salamandroidea</taxon>
        <taxon>Salamandridae</taxon>
        <taxon>Pleurodelinae</taxon>
        <taxon>Pleurodeles</taxon>
    </lineage>
</organism>
<comment type="caution">
    <text evidence="1">The sequence shown here is derived from an EMBL/GenBank/DDBJ whole genome shotgun (WGS) entry which is preliminary data.</text>
</comment>
<sequence>MWAWASLTHRADTGRASLRQTRRGCEVSAGLCLWPPASRGLRMTQEGLAGYPGSLGAVARGPGRVAPGRTLPGT</sequence>
<dbReference type="EMBL" id="JANPWB010000002">
    <property type="protein sequence ID" value="KAJ1208734.1"/>
    <property type="molecule type" value="Genomic_DNA"/>
</dbReference>
<name>A0AAV7W9E9_PLEWA</name>
<gene>
    <name evidence="1" type="ORF">NDU88_004117</name>
</gene>
<dbReference type="AlphaFoldDB" id="A0AAV7W9E9"/>
<feature type="non-terminal residue" evidence="1">
    <location>
        <position position="74"/>
    </location>
</feature>
<proteinExistence type="predicted"/>
<keyword evidence="2" id="KW-1185">Reference proteome</keyword>
<protein>
    <submittedName>
        <fullName evidence="1">Uncharacterized protein</fullName>
    </submittedName>
</protein>
<reference evidence="1" key="1">
    <citation type="journal article" date="2022" name="bioRxiv">
        <title>Sequencing and chromosome-scale assembly of the giantPleurodeles waltlgenome.</title>
        <authorList>
            <person name="Brown T."/>
            <person name="Elewa A."/>
            <person name="Iarovenko S."/>
            <person name="Subramanian E."/>
            <person name="Araus A.J."/>
            <person name="Petzold A."/>
            <person name="Susuki M."/>
            <person name="Suzuki K.-i.T."/>
            <person name="Hayashi T."/>
            <person name="Toyoda A."/>
            <person name="Oliveira C."/>
            <person name="Osipova E."/>
            <person name="Leigh N.D."/>
            <person name="Simon A."/>
            <person name="Yun M.H."/>
        </authorList>
    </citation>
    <scope>NUCLEOTIDE SEQUENCE</scope>
    <source>
        <strain evidence="1">20211129_DDA</strain>
        <tissue evidence="1">Liver</tissue>
    </source>
</reference>
<accession>A0AAV7W9E9</accession>
<dbReference type="Proteomes" id="UP001066276">
    <property type="component" value="Chromosome 1_2"/>
</dbReference>
<evidence type="ECO:0000313" key="2">
    <source>
        <dbReference type="Proteomes" id="UP001066276"/>
    </source>
</evidence>
<evidence type="ECO:0000313" key="1">
    <source>
        <dbReference type="EMBL" id="KAJ1208734.1"/>
    </source>
</evidence>